<reference evidence="11" key="1">
    <citation type="journal article" date="2021" name="Syst. Appl. Microbiol.">
        <title>Roseomonas hellenica sp. nov., isolated from roots of wild-growing Alkanna tinctoria.</title>
        <authorList>
            <person name="Rat A."/>
            <person name="Naranjo H.D."/>
            <person name="Lebbe L."/>
            <person name="Cnockaert M."/>
            <person name="Krigas N."/>
            <person name="Grigoriadou K."/>
            <person name="Maloupa E."/>
            <person name="Willems A."/>
        </authorList>
    </citation>
    <scope>NUCLEOTIDE SEQUENCE [LARGE SCALE GENOMIC DNA]</scope>
    <source>
        <strain evidence="11">LMG 31523</strain>
    </source>
</reference>
<dbReference type="InterPro" id="IPR011701">
    <property type="entry name" value="MFS"/>
</dbReference>
<evidence type="ECO:0000256" key="2">
    <source>
        <dbReference type="ARBA" id="ARBA00006236"/>
    </source>
</evidence>
<keyword evidence="6 8" id="KW-1133">Transmembrane helix</keyword>
<evidence type="ECO:0000259" key="9">
    <source>
        <dbReference type="PROSITE" id="PS50850"/>
    </source>
</evidence>
<evidence type="ECO:0000256" key="5">
    <source>
        <dbReference type="ARBA" id="ARBA00022692"/>
    </source>
</evidence>
<keyword evidence="3 8" id="KW-0813">Transport</keyword>
<dbReference type="InterPro" id="IPR004812">
    <property type="entry name" value="Efflux_drug-R_Bcr/CmlA"/>
</dbReference>
<dbReference type="PANTHER" id="PTHR23502">
    <property type="entry name" value="MAJOR FACILITATOR SUPERFAMILY"/>
    <property type="match status" value="1"/>
</dbReference>
<keyword evidence="5 8" id="KW-0812">Transmembrane</keyword>
<dbReference type="Pfam" id="PF07690">
    <property type="entry name" value="MFS_1"/>
    <property type="match status" value="1"/>
</dbReference>
<dbReference type="InterPro" id="IPR036259">
    <property type="entry name" value="MFS_trans_sf"/>
</dbReference>
<feature type="transmembrane region" description="Helical" evidence="8">
    <location>
        <begin position="247"/>
        <end position="269"/>
    </location>
</feature>
<dbReference type="InterPro" id="IPR020846">
    <property type="entry name" value="MFS_dom"/>
</dbReference>
<feature type="transmembrane region" description="Helical" evidence="8">
    <location>
        <begin position="305"/>
        <end position="328"/>
    </location>
</feature>
<comment type="caution">
    <text evidence="8">Lacks conserved residue(s) required for the propagation of feature annotation.</text>
</comment>
<sequence>MPSHARFALILGALAAFGPLSIDTYLPAFPQIAAALGTDPARMQATLASYFAGLAIGQSCYGPAADRWGRRGPLLAGLVIYAIASAACAVATSVEALIVLRFFQALGGCAGMVISRAVVRDVAEEREAVRLMSQLMLVMGVAPILAPLLGGTLLSAFGWHAIFWALCLYALVMLAVMLRFLPETLPIERRRHDSLAGILGVYLMLLRDRRFMGPVLAGSLTLGGMFAYIAASPFVLIELYGFPPGQFAIIFGSNAAGLILMSQVTARLVRRFEPARMLRAALYVPVAAGLLLLASALGIGGLPAMLVALFFAIGSLGMILPLSSAMAMSLHGRNAGSASALLGTLQFGLGAVAGVATGLLHDGTALPMAVVVAGGGIGGFLAFRLLR</sequence>
<dbReference type="NCBIfam" id="TIGR00710">
    <property type="entry name" value="efflux_Bcr_CflA"/>
    <property type="match status" value="1"/>
</dbReference>
<evidence type="ECO:0000256" key="3">
    <source>
        <dbReference type="ARBA" id="ARBA00022448"/>
    </source>
</evidence>
<feature type="transmembrane region" description="Helical" evidence="8">
    <location>
        <begin position="161"/>
        <end position="181"/>
    </location>
</feature>
<proteinExistence type="inferred from homology"/>
<feature type="transmembrane region" description="Helical" evidence="8">
    <location>
        <begin position="98"/>
        <end position="119"/>
    </location>
</feature>
<dbReference type="NCBIfam" id="NF008314">
    <property type="entry name" value="PRK11102.1"/>
    <property type="match status" value="1"/>
</dbReference>
<keyword evidence="8" id="KW-0997">Cell inner membrane</keyword>
<evidence type="ECO:0000256" key="4">
    <source>
        <dbReference type="ARBA" id="ARBA00022475"/>
    </source>
</evidence>
<feature type="domain" description="Major facilitator superfamily (MFS) profile" evidence="9">
    <location>
        <begin position="5"/>
        <end position="387"/>
    </location>
</feature>
<evidence type="ECO:0000256" key="1">
    <source>
        <dbReference type="ARBA" id="ARBA00004651"/>
    </source>
</evidence>
<organism evidence="10 11">
    <name type="scientific">Plastoroseomonas hellenica</name>
    <dbReference type="NCBI Taxonomy" id="2687306"/>
    <lineage>
        <taxon>Bacteria</taxon>
        <taxon>Pseudomonadati</taxon>
        <taxon>Pseudomonadota</taxon>
        <taxon>Alphaproteobacteria</taxon>
        <taxon>Acetobacterales</taxon>
        <taxon>Acetobacteraceae</taxon>
        <taxon>Plastoroseomonas</taxon>
    </lineage>
</organism>
<feature type="transmembrane region" description="Helical" evidence="8">
    <location>
        <begin position="211"/>
        <end position="235"/>
    </location>
</feature>
<dbReference type="CDD" id="cd17320">
    <property type="entry name" value="MFS_MdfA_MDR_like"/>
    <property type="match status" value="1"/>
</dbReference>
<comment type="similarity">
    <text evidence="2 8">Belongs to the major facilitator superfamily. Bcr/CmlA family.</text>
</comment>
<feature type="transmembrane region" description="Helical" evidence="8">
    <location>
        <begin position="74"/>
        <end position="92"/>
    </location>
</feature>
<name>A0ABS5F2M9_9PROT</name>
<evidence type="ECO:0000313" key="10">
    <source>
        <dbReference type="EMBL" id="MBR0666831.1"/>
    </source>
</evidence>
<gene>
    <name evidence="10" type="ORF">GXW71_20895</name>
</gene>
<keyword evidence="4" id="KW-1003">Cell membrane</keyword>
<evidence type="ECO:0000256" key="6">
    <source>
        <dbReference type="ARBA" id="ARBA00022989"/>
    </source>
</evidence>
<comment type="caution">
    <text evidence="10">The sequence shown here is derived from an EMBL/GenBank/DDBJ whole genome shotgun (WGS) entry which is preliminary data.</text>
</comment>
<feature type="transmembrane region" description="Helical" evidence="8">
    <location>
        <begin position="281"/>
        <end position="299"/>
    </location>
</feature>
<evidence type="ECO:0000313" key="11">
    <source>
        <dbReference type="Proteomes" id="UP001196870"/>
    </source>
</evidence>
<feature type="transmembrane region" description="Helical" evidence="8">
    <location>
        <begin position="340"/>
        <end position="360"/>
    </location>
</feature>
<dbReference type="SUPFAM" id="SSF103473">
    <property type="entry name" value="MFS general substrate transporter"/>
    <property type="match status" value="1"/>
</dbReference>
<protein>
    <recommendedName>
        <fullName evidence="8">Bcr/CflA family efflux transporter</fullName>
    </recommendedName>
</protein>
<feature type="transmembrane region" description="Helical" evidence="8">
    <location>
        <begin position="131"/>
        <end position="149"/>
    </location>
</feature>
<evidence type="ECO:0000256" key="8">
    <source>
        <dbReference type="RuleBase" id="RU365088"/>
    </source>
</evidence>
<dbReference type="PROSITE" id="PS50850">
    <property type="entry name" value="MFS"/>
    <property type="match status" value="1"/>
</dbReference>
<comment type="subcellular location">
    <subcellularLocation>
        <location evidence="8">Cell inner membrane</location>
        <topology evidence="8">Multi-pass membrane protein</topology>
    </subcellularLocation>
    <subcellularLocation>
        <location evidence="1">Cell membrane</location>
        <topology evidence="1">Multi-pass membrane protein</topology>
    </subcellularLocation>
</comment>
<feature type="transmembrane region" description="Helical" evidence="8">
    <location>
        <begin position="366"/>
        <end position="386"/>
    </location>
</feature>
<dbReference type="Proteomes" id="UP001196870">
    <property type="component" value="Unassembled WGS sequence"/>
</dbReference>
<dbReference type="PANTHER" id="PTHR23502:SF132">
    <property type="entry name" value="POLYAMINE TRANSPORTER 2-RELATED"/>
    <property type="match status" value="1"/>
</dbReference>
<feature type="transmembrane region" description="Helical" evidence="8">
    <location>
        <begin position="45"/>
        <end position="62"/>
    </location>
</feature>
<evidence type="ECO:0000256" key="7">
    <source>
        <dbReference type="ARBA" id="ARBA00023136"/>
    </source>
</evidence>
<dbReference type="EMBL" id="JAAGBB010000026">
    <property type="protein sequence ID" value="MBR0666831.1"/>
    <property type="molecule type" value="Genomic_DNA"/>
</dbReference>
<keyword evidence="7 8" id="KW-0472">Membrane</keyword>
<keyword evidence="11" id="KW-1185">Reference proteome</keyword>
<accession>A0ABS5F2M9</accession>
<dbReference type="RefSeq" id="WP_211854609.1">
    <property type="nucleotide sequence ID" value="NZ_JAAGBB010000026.1"/>
</dbReference>
<dbReference type="Gene3D" id="1.20.1720.10">
    <property type="entry name" value="Multidrug resistance protein D"/>
    <property type="match status" value="1"/>
</dbReference>